<organism evidence="3 4">
    <name type="scientific">Breznakia pachnodae</name>
    <dbReference type="NCBI Taxonomy" id="265178"/>
    <lineage>
        <taxon>Bacteria</taxon>
        <taxon>Bacillati</taxon>
        <taxon>Bacillota</taxon>
        <taxon>Erysipelotrichia</taxon>
        <taxon>Erysipelotrichales</taxon>
        <taxon>Erysipelotrichaceae</taxon>
        <taxon>Breznakia</taxon>
    </lineage>
</organism>
<dbReference type="PANTHER" id="PTHR37825">
    <property type="entry name" value="TRNA(MET) CYTIDINE ACETATE LIGASE"/>
    <property type="match status" value="1"/>
</dbReference>
<protein>
    <recommendedName>
        <fullName evidence="2">tRNA(Met) cytidine acetate ligase</fullName>
        <ecNumber evidence="2">6.3.4.-</ecNumber>
    </recommendedName>
</protein>
<evidence type="ECO:0000256" key="2">
    <source>
        <dbReference type="HAMAP-Rule" id="MF_01539"/>
    </source>
</evidence>
<proteinExistence type="inferred from homology"/>
<evidence type="ECO:0000313" key="3">
    <source>
        <dbReference type="EMBL" id="MDQ0362228.1"/>
    </source>
</evidence>
<comment type="subcellular location">
    <subcellularLocation>
        <location evidence="2">Cytoplasm</location>
    </subcellularLocation>
</comment>
<comment type="catalytic activity">
    <reaction evidence="2">
        <text>cytidine(34) in elongator tRNA(Met) + acetate + ATP = N(4)-acetylcytidine(34) in elongator tRNA(Met) + AMP + diphosphate</text>
        <dbReference type="Rhea" id="RHEA:58144"/>
        <dbReference type="Rhea" id="RHEA-COMP:10693"/>
        <dbReference type="Rhea" id="RHEA-COMP:10694"/>
        <dbReference type="ChEBI" id="CHEBI:30089"/>
        <dbReference type="ChEBI" id="CHEBI:30616"/>
        <dbReference type="ChEBI" id="CHEBI:33019"/>
        <dbReference type="ChEBI" id="CHEBI:74900"/>
        <dbReference type="ChEBI" id="CHEBI:82748"/>
        <dbReference type="ChEBI" id="CHEBI:456215"/>
    </reaction>
</comment>
<dbReference type="EC" id="6.3.4.-" evidence="2"/>
<dbReference type="HAMAP" id="MF_01539">
    <property type="entry name" value="TmcAL"/>
    <property type="match status" value="1"/>
</dbReference>
<dbReference type="InterPro" id="IPR008513">
    <property type="entry name" value="tRNA(Met)_cyd_acetate_ligase"/>
</dbReference>
<name>A0ABU0E6A0_9FIRM</name>
<dbReference type="EMBL" id="JAUSUR010000006">
    <property type="protein sequence ID" value="MDQ0362228.1"/>
    <property type="molecule type" value="Genomic_DNA"/>
</dbReference>
<evidence type="ECO:0000256" key="1">
    <source>
        <dbReference type="ARBA" id="ARBA00022694"/>
    </source>
</evidence>
<keyword evidence="2" id="KW-0436">Ligase</keyword>
<dbReference type="RefSeq" id="WP_307409648.1">
    <property type="nucleotide sequence ID" value="NZ_JAUSUR010000006.1"/>
</dbReference>
<keyword evidence="4" id="KW-1185">Reference proteome</keyword>
<feature type="binding site" evidence="2">
    <location>
        <position position="171"/>
    </location>
    <ligand>
        <name>ATP</name>
        <dbReference type="ChEBI" id="CHEBI:30616"/>
    </ligand>
</feature>
<reference evidence="3 4" key="1">
    <citation type="submission" date="2023-07" db="EMBL/GenBank/DDBJ databases">
        <title>Genomic Encyclopedia of Type Strains, Phase IV (KMG-IV): sequencing the most valuable type-strain genomes for metagenomic binning, comparative biology and taxonomic classification.</title>
        <authorList>
            <person name="Goeker M."/>
        </authorList>
    </citation>
    <scope>NUCLEOTIDE SEQUENCE [LARGE SCALE GENOMIC DNA]</scope>
    <source>
        <strain evidence="3 4">DSM 16784</strain>
    </source>
</reference>
<keyword evidence="2" id="KW-0694">RNA-binding</keyword>
<dbReference type="Pfam" id="PF05636">
    <property type="entry name" value="HIGH_NTase1"/>
    <property type="match status" value="1"/>
</dbReference>
<feature type="binding site" evidence="2">
    <location>
        <position position="148"/>
    </location>
    <ligand>
        <name>ATP</name>
        <dbReference type="ChEBI" id="CHEBI:30616"/>
    </ligand>
</feature>
<feature type="binding site" evidence="2">
    <location>
        <position position="105"/>
    </location>
    <ligand>
        <name>ATP</name>
        <dbReference type="ChEBI" id="CHEBI:30616"/>
    </ligand>
</feature>
<comment type="similarity">
    <text evidence="2">Belongs to the TmcAL family.</text>
</comment>
<dbReference type="Proteomes" id="UP001230220">
    <property type="component" value="Unassembled WGS sequence"/>
</dbReference>
<comment type="function">
    <text evidence="2">Catalyzes the formation of N(4)-acetylcytidine (ac(4)C) at the wobble position of elongator tRNA(Met), using acetate and ATP as substrates. First activates an acetate ion to form acetyladenylate (Ac-AMP) and then transfers the acetyl group to tRNA to form ac(4)C34.</text>
</comment>
<keyword evidence="2" id="KW-0820">tRNA-binding</keyword>
<dbReference type="InterPro" id="IPR014729">
    <property type="entry name" value="Rossmann-like_a/b/a_fold"/>
</dbReference>
<comment type="caution">
    <text evidence="2">Lacks conserved residue(s) required for the propagation of feature annotation.</text>
</comment>
<keyword evidence="2" id="KW-0963">Cytoplasm</keyword>
<accession>A0ABU0E6A0</accession>
<comment type="caution">
    <text evidence="3">The sequence shown here is derived from an EMBL/GenBank/DDBJ whole genome shotgun (WGS) entry which is preliminary data.</text>
</comment>
<dbReference type="PANTHER" id="PTHR37825:SF1">
    <property type="entry name" value="TRNA(MET) CYTIDINE ACETATE LIGASE"/>
    <property type="match status" value="1"/>
</dbReference>
<keyword evidence="1 2" id="KW-0819">tRNA processing</keyword>
<keyword evidence="2" id="KW-0547">Nucleotide-binding</keyword>
<evidence type="ECO:0000313" key="4">
    <source>
        <dbReference type="Proteomes" id="UP001230220"/>
    </source>
</evidence>
<dbReference type="SUPFAM" id="SSF52374">
    <property type="entry name" value="Nucleotidylyl transferase"/>
    <property type="match status" value="1"/>
</dbReference>
<keyword evidence="2" id="KW-0067">ATP-binding</keyword>
<gene>
    <name evidence="2" type="primary">tmcAL</name>
    <name evidence="3" type="ORF">J2S15_002982</name>
</gene>
<sequence length="369" mass="42517">MTRNIKTTGIVCEYNPFHNGHILHIKKTRELTEPDVLICVMSGNFVQRGEPAITNKWDRATAAIRHGVDLVVELPFIYATQSADAFAQGSIETLKLLKVDNIVFGSESNNIRKLEELLHIDDDIASLKTEGISSAKAYERLYGELHPNDILGLNYVKHARNNDIEAYTIQRTNSYHNQNMEGSISSATAIRNQIYKHEDYEYGTPMNNLNDNFKMEHYYPYIKMLLLTTPAKELKKSFLMDEGIENNLIKNCKIADAYEEFLNLCISKRYTKSSIQRTLVHLMNHTYKNDADFLPELNHVRILAFNQKGKDYLHTLKEDIIIASKFNQIPSPYREMELKATQVYSYPLSITKQKEMAATELQPPRYIKD</sequence>
<dbReference type="Gene3D" id="3.40.50.620">
    <property type="entry name" value="HUPs"/>
    <property type="match status" value="1"/>
</dbReference>
<feature type="binding site" evidence="2">
    <location>
        <begin position="11"/>
        <end position="24"/>
    </location>
    <ligand>
        <name>ATP</name>
        <dbReference type="ChEBI" id="CHEBI:30616"/>
    </ligand>
</feature>